<protein>
    <submittedName>
        <fullName evidence="2">Uncharacterized protein</fullName>
    </submittedName>
</protein>
<proteinExistence type="predicted"/>
<feature type="region of interest" description="Disordered" evidence="1">
    <location>
        <begin position="58"/>
        <end position="84"/>
    </location>
</feature>
<sequence>MRIVSGRVSFSVGSVGEASITRAVSGTSPVTVFFKVSATVAGTGTSIGMGGDTGVSWARAGSISSPRPSTSPHRIRARRIRPPG</sequence>
<dbReference type="RefSeq" id="WP_305004441.1">
    <property type="nucleotide sequence ID" value="NZ_JAUQSY010000001.1"/>
</dbReference>
<dbReference type="EMBL" id="JAUQSY010000001">
    <property type="protein sequence ID" value="MDO7873126.1"/>
    <property type="molecule type" value="Genomic_DNA"/>
</dbReference>
<gene>
    <name evidence="2" type="ORF">Q5H93_00155</name>
</gene>
<reference evidence="2" key="1">
    <citation type="submission" date="2023-07" db="EMBL/GenBank/DDBJ databases">
        <authorList>
            <person name="Kim M.K."/>
        </authorList>
    </citation>
    <scope>NUCLEOTIDE SEQUENCE</scope>
    <source>
        <strain evidence="2">ASUV-10-1</strain>
    </source>
</reference>
<comment type="caution">
    <text evidence="2">The sequence shown here is derived from an EMBL/GenBank/DDBJ whole genome shotgun (WGS) entry which is preliminary data.</text>
</comment>
<feature type="compositionally biased region" description="Polar residues" evidence="1">
    <location>
        <begin position="62"/>
        <end position="72"/>
    </location>
</feature>
<organism evidence="2 3">
    <name type="scientific">Hymenobacter aranciens</name>
    <dbReference type="NCBI Taxonomy" id="3063996"/>
    <lineage>
        <taxon>Bacteria</taxon>
        <taxon>Pseudomonadati</taxon>
        <taxon>Bacteroidota</taxon>
        <taxon>Cytophagia</taxon>
        <taxon>Cytophagales</taxon>
        <taxon>Hymenobacteraceae</taxon>
        <taxon>Hymenobacter</taxon>
    </lineage>
</organism>
<accession>A0ABT9B4C9</accession>
<keyword evidence="3" id="KW-1185">Reference proteome</keyword>
<name>A0ABT9B4C9_9BACT</name>
<feature type="compositionally biased region" description="Basic residues" evidence="1">
    <location>
        <begin position="73"/>
        <end position="84"/>
    </location>
</feature>
<evidence type="ECO:0000313" key="3">
    <source>
        <dbReference type="Proteomes" id="UP001176429"/>
    </source>
</evidence>
<evidence type="ECO:0000313" key="2">
    <source>
        <dbReference type="EMBL" id="MDO7873126.1"/>
    </source>
</evidence>
<evidence type="ECO:0000256" key="1">
    <source>
        <dbReference type="SAM" id="MobiDB-lite"/>
    </source>
</evidence>
<dbReference type="Proteomes" id="UP001176429">
    <property type="component" value="Unassembled WGS sequence"/>
</dbReference>